<comment type="caution">
    <text evidence="1">The sequence shown here is derived from an EMBL/GenBank/DDBJ whole genome shotgun (WGS) entry which is preliminary data.</text>
</comment>
<accession>A0ABQ3N5G6</accession>
<protein>
    <submittedName>
        <fullName evidence="1">Uncharacterized protein</fullName>
    </submittedName>
</protein>
<evidence type="ECO:0000313" key="1">
    <source>
        <dbReference type="EMBL" id="GHH98733.1"/>
    </source>
</evidence>
<dbReference type="Proteomes" id="UP000637074">
    <property type="component" value="Unassembled WGS sequence"/>
</dbReference>
<dbReference type="EMBL" id="BNDS01000008">
    <property type="protein sequence ID" value="GHH98733.1"/>
    <property type="molecule type" value="Genomic_DNA"/>
</dbReference>
<name>A0ABQ3N5G6_9BACI</name>
<gene>
    <name evidence="1" type="ORF">AM1BK_22760</name>
</gene>
<organism evidence="1 2">
    <name type="scientific">Neobacillus kokaensis</name>
    <dbReference type="NCBI Taxonomy" id="2759023"/>
    <lineage>
        <taxon>Bacteria</taxon>
        <taxon>Bacillati</taxon>
        <taxon>Bacillota</taxon>
        <taxon>Bacilli</taxon>
        <taxon>Bacillales</taxon>
        <taxon>Bacillaceae</taxon>
        <taxon>Neobacillus</taxon>
    </lineage>
</organism>
<evidence type="ECO:0000313" key="2">
    <source>
        <dbReference type="Proteomes" id="UP000637074"/>
    </source>
</evidence>
<proteinExistence type="predicted"/>
<reference evidence="1 2" key="1">
    <citation type="journal article" date="2022" name="Int. J. Syst. Evol. Microbiol.">
        <title>Neobacillus kokaensis sp. nov., isolated from soil.</title>
        <authorList>
            <person name="Yuki K."/>
            <person name="Matsubara H."/>
            <person name="Yamaguchi S."/>
        </authorList>
    </citation>
    <scope>NUCLEOTIDE SEQUENCE [LARGE SCALE GENOMIC DNA]</scope>
    <source>
        <strain evidence="1 2">LOB 377</strain>
    </source>
</reference>
<keyword evidence="2" id="KW-1185">Reference proteome</keyword>
<sequence>MVFIGVMKAKIGKYVSGMVLIGDMKAKIGIKLGGNVLHRRYEGQHGKNMLGKWYLKV</sequence>